<dbReference type="EMBL" id="JAZEWV010000053">
    <property type="protein sequence ID" value="MEE4546783.1"/>
    <property type="molecule type" value="Genomic_DNA"/>
</dbReference>
<proteinExistence type="inferred from homology"/>
<accession>A0ABU7PLT1</accession>
<gene>
    <name evidence="2" type="ORF">V2S66_33065</name>
</gene>
<dbReference type="InterPro" id="IPR002053">
    <property type="entry name" value="Glyco_hydro_25"/>
</dbReference>
<dbReference type="RefSeq" id="WP_330800569.1">
    <property type="nucleotide sequence ID" value="NZ_JAZEWV010000053.1"/>
</dbReference>
<protein>
    <submittedName>
        <fullName evidence="2">GH25 family lysozyme</fullName>
    </submittedName>
</protein>
<name>A0ABU7PLT1_9ACTN</name>
<comment type="caution">
    <text evidence="2">The sequence shown here is derived from an EMBL/GenBank/DDBJ whole genome shotgun (WGS) entry which is preliminary data.</text>
</comment>
<dbReference type="InterPro" id="IPR017853">
    <property type="entry name" value="GH"/>
</dbReference>
<dbReference type="PROSITE" id="PS51904">
    <property type="entry name" value="GLYCOSYL_HYDROL_F25_2"/>
    <property type="match status" value="1"/>
</dbReference>
<evidence type="ECO:0000313" key="3">
    <source>
        <dbReference type="Proteomes" id="UP001344658"/>
    </source>
</evidence>
<dbReference type="Proteomes" id="UP001344658">
    <property type="component" value="Unassembled WGS sequence"/>
</dbReference>
<dbReference type="SUPFAM" id="SSF51445">
    <property type="entry name" value="(Trans)glycosidases"/>
    <property type="match status" value="1"/>
</dbReference>
<evidence type="ECO:0000313" key="2">
    <source>
        <dbReference type="EMBL" id="MEE4546783.1"/>
    </source>
</evidence>
<sequence>MADVSFAVDVSNNQASHQPWRSFGAHLGFAKASEGQHSHDDWFPRHIADVKAGGLIPGGYHFAWPNQPAVLEAANYASAVRTAASNSLFVHALDLERYPDGARNYAGVTSAQVRQYAHDWIAAVKRSFPGQKVGIYTSGDDIAAGHLPGNEDFLWYPAYPVQGRSFAQAATAARPAPSGHAVWGWQFASVPRDQTVIYQSPAALRAWAGGTPTVQEDDSMPTAAEIAEAVYQRFTQTGAVFGPIDNPTTTDDKTVGPRPLFWEIGKDAFQANSASQKGLAQIGALLGVVTQLLAAVKDGSVLTPEQAEAAAVAGADAALDKLGQTLSNTLKEN</sequence>
<reference evidence="2 3" key="1">
    <citation type="submission" date="2023-12" db="EMBL/GenBank/DDBJ databases">
        <title>Streptomyces sp. V4-01.</title>
        <authorList>
            <person name="Somphong A."/>
            <person name="Phongsopitanun W."/>
        </authorList>
    </citation>
    <scope>NUCLEOTIDE SEQUENCE [LARGE SCALE GENOMIC DNA]</scope>
    <source>
        <strain evidence="2 3">V4-01</strain>
    </source>
</reference>
<dbReference type="Pfam" id="PF01183">
    <property type="entry name" value="Glyco_hydro_25"/>
    <property type="match status" value="1"/>
</dbReference>
<organism evidence="2 3">
    <name type="scientific">Actinacidiphila polyblastidii</name>
    <dbReference type="NCBI Taxonomy" id="3110430"/>
    <lineage>
        <taxon>Bacteria</taxon>
        <taxon>Bacillati</taxon>
        <taxon>Actinomycetota</taxon>
        <taxon>Actinomycetes</taxon>
        <taxon>Kitasatosporales</taxon>
        <taxon>Streptomycetaceae</taxon>
        <taxon>Actinacidiphila</taxon>
    </lineage>
</organism>
<comment type="similarity">
    <text evidence="1">Belongs to the glycosyl hydrolase 25 family.</text>
</comment>
<evidence type="ECO:0000256" key="1">
    <source>
        <dbReference type="ARBA" id="ARBA00010646"/>
    </source>
</evidence>
<keyword evidence="3" id="KW-1185">Reference proteome</keyword>
<dbReference type="Gene3D" id="3.20.20.80">
    <property type="entry name" value="Glycosidases"/>
    <property type="match status" value="1"/>
</dbReference>